<reference evidence="1 2" key="1">
    <citation type="submission" date="2019-09" db="EMBL/GenBank/DDBJ databases">
        <title>FDA dAtabase for Regulatory Grade micrObial Sequences (FDA-ARGOS): Supporting development and validation of Infectious Disease Dx tests.</title>
        <authorList>
            <person name="Sciortino C."/>
            <person name="Tallon L."/>
            <person name="Sadzewicz L."/>
            <person name="Vavikolanu K."/>
            <person name="Mehta A."/>
            <person name="Aluvathingal J."/>
            <person name="Nadendla S."/>
            <person name="Nandy P."/>
            <person name="Geyer C."/>
            <person name="Yan Y."/>
            <person name="Sichtig H."/>
        </authorList>
    </citation>
    <scope>NUCLEOTIDE SEQUENCE [LARGE SCALE GENOMIC DNA]</scope>
    <source>
        <strain evidence="1 2">FDAARGOS_643</strain>
    </source>
</reference>
<organism evidence="1 2">
    <name type="scientific">Paracoccus yeei</name>
    <dbReference type="NCBI Taxonomy" id="147645"/>
    <lineage>
        <taxon>Bacteria</taxon>
        <taxon>Pseudomonadati</taxon>
        <taxon>Pseudomonadota</taxon>
        <taxon>Alphaproteobacteria</taxon>
        <taxon>Rhodobacterales</taxon>
        <taxon>Paracoccaceae</taxon>
        <taxon>Paracoccus</taxon>
    </lineage>
</organism>
<proteinExistence type="predicted"/>
<dbReference type="Proteomes" id="UP000324507">
    <property type="component" value="Chromosome"/>
</dbReference>
<accession>A0A5P2QZD1</accession>
<protein>
    <submittedName>
        <fullName evidence="1">Uncharacterized protein</fullName>
    </submittedName>
</protein>
<sequence length="513" mass="58597">MNIDLNKIRFGDPDALHELVKQKKDGSRVLVNSFVAPPRADISQLESGAKFFIVGPKGSGKTTFILKLREAHGNHKSNLILFKSKIRREDRDQLDKLTDTIIVDDQGKFQVEADYKTVWEWYLLKNTLRLVDEDDILEGKAYFRDVVLLLEADKRKFNTLFDSMRVEGAKGSVKVKVGVGALSSEIGAEIDARRKEGDTLPLLDLVRLSQEAIKNIRLKAGVKCRLYVDELEFFLEDSGDGERDRRMVRDLIFSVYNTNLLFDDAGIDALCYACVRSEVINSFPGSSAELSKILRSFSVHLNWEPVNDEPSAVIEIFTRKIQNSEIEEIGEFSDDPWAVYFPKLVSGKDVRRFLLDMGSHRPRGVLLCLMAAAERAYGRDKFIEADFDDKDNVFAQSMFDEFKDELSASLYAYEIDAVFMLLRGKHYTFNLSEFRSRIAKLAATTESVRKLRASRDPEFIIKSLYRCGVIGNFFRAEGSNLPRQTWFVRGYPDPIMDKPFVVHQSLQRLLDMV</sequence>
<name>A0A5P2QZD1_9RHOB</name>
<dbReference type="SUPFAM" id="SSF52540">
    <property type="entry name" value="P-loop containing nucleoside triphosphate hydrolases"/>
    <property type="match status" value="1"/>
</dbReference>
<dbReference type="InterPro" id="IPR059206">
    <property type="entry name" value="Sll1717-like"/>
</dbReference>
<evidence type="ECO:0000313" key="2">
    <source>
        <dbReference type="Proteomes" id="UP000324507"/>
    </source>
</evidence>
<dbReference type="NCBIfam" id="NF047389">
    <property type="entry name" value="ATPase_Sll1717"/>
    <property type="match status" value="1"/>
</dbReference>
<dbReference type="EMBL" id="CP044081">
    <property type="protein sequence ID" value="QEU09882.1"/>
    <property type="molecule type" value="Genomic_DNA"/>
</dbReference>
<gene>
    <name evidence="1" type="ORF">FOB51_18775</name>
</gene>
<dbReference type="InterPro" id="IPR027417">
    <property type="entry name" value="P-loop_NTPase"/>
</dbReference>
<evidence type="ECO:0000313" key="1">
    <source>
        <dbReference type="EMBL" id="QEU09882.1"/>
    </source>
</evidence>
<dbReference type="AlphaFoldDB" id="A0A5P2QZD1"/>